<evidence type="ECO:0000256" key="2">
    <source>
        <dbReference type="SAM" id="SignalP"/>
    </source>
</evidence>
<feature type="chain" id="PRO_5044746206" description="Secreted protein" evidence="2">
    <location>
        <begin position="16"/>
        <end position="111"/>
    </location>
</feature>
<comment type="caution">
    <text evidence="3">The sequence shown here is derived from an EMBL/GenBank/DDBJ whole genome shotgun (WGS) entry which is preliminary data.</text>
</comment>
<dbReference type="EMBL" id="JACVVK020000351">
    <property type="protein sequence ID" value="KAK7477378.1"/>
    <property type="molecule type" value="Genomic_DNA"/>
</dbReference>
<feature type="compositionally biased region" description="Pro residues" evidence="1">
    <location>
        <begin position="81"/>
        <end position="95"/>
    </location>
</feature>
<dbReference type="AlphaFoldDB" id="A0ABD0JR86"/>
<gene>
    <name evidence="3" type="ORF">BaRGS_00031354</name>
</gene>
<keyword evidence="4" id="KW-1185">Reference proteome</keyword>
<feature type="region of interest" description="Disordered" evidence="1">
    <location>
        <begin position="73"/>
        <end position="111"/>
    </location>
</feature>
<name>A0ABD0JR86_9CAEN</name>
<evidence type="ECO:0000313" key="4">
    <source>
        <dbReference type="Proteomes" id="UP001519460"/>
    </source>
</evidence>
<keyword evidence="2" id="KW-0732">Signal</keyword>
<organism evidence="3 4">
    <name type="scientific">Batillaria attramentaria</name>
    <dbReference type="NCBI Taxonomy" id="370345"/>
    <lineage>
        <taxon>Eukaryota</taxon>
        <taxon>Metazoa</taxon>
        <taxon>Spiralia</taxon>
        <taxon>Lophotrochozoa</taxon>
        <taxon>Mollusca</taxon>
        <taxon>Gastropoda</taxon>
        <taxon>Caenogastropoda</taxon>
        <taxon>Sorbeoconcha</taxon>
        <taxon>Cerithioidea</taxon>
        <taxon>Batillariidae</taxon>
        <taxon>Batillaria</taxon>
    </lineage>
</organism>
<evidence type="ECO:0000313" key="3">
    <source>
        <dbReference type="EMBL" id="KAK7477378.1"/>
    </source>
</evidence>
<accession>A0ABD0JR86</accession>
<evidence type="ECO:0000256" key="1">
    <source>
        <dbReference type="SAM" id="MobiDB-lite"/>
    </source>
</evidence>
<proteinExistence type="predicted"/>
<evidence type="ECO:0008006" key="5">
    <source>
        <dbReference type="Google" id="ProtNLM"/>
    </source>
</evidence>
<sequence length="111" mass="12102">MKVVVLALLCGVALGQMDFQELVGHEVHALLQADSTLSLADCVSKCDDLFPMADDRDEQATDHACHTECTIERWSTSTHTPPAPPSASGREPPPTRWEVRDAIPDEGTTPY</sequence>
<dbReference type="Proteomes" id="UP001519460">
    <property type="component" value="Unassembled WGS sequence"/>
</dbReference>
<protein>
    <recommendedName>
        <fullName evidence="5">Secreted protein</fullName>
    </recommendedName>
</protein>
<feature type="signal peptide" evidence="2">
    <location>
        <begin position="1"/>
        <end position="15"/>
    </location>
</feature>
<reference evidence="3 4" key="1">
    <citation type="journal article" date="2023" name="Sci. Data">
        <title>Genome assembly of the Korean intertidal mud-creeper Batillaria attramentaria.</title>
        <authorList>
            <person name="Patra A.K."/>
            <person name="Ho P.T."/>
            <person name="Jun S."/>
            <person name="Lee S.J."/>
            <person name="Kim Y."/>
            <person name="Won Y.J."/>
        </authorList>
    </citation>
    <scope>NUCLEOTIDE SEQUENCE [LARGE SCALE GENOMIC DNA]</scope>
    <source>
        <strain evidence="3">Wonlab-2016</strain>
    </source>
</reference>